<comment type="caution">
    <text evidence="2">The sequence shown here is derived from an EMBL/GenBank/DDBJ whole genome shotgun (WGS) entry which is preliminary data.</text>
</comment>
<feature type="compositionally biased region" description="Basic and acidic residues" evidence="1">
    <location>
        <begin position="1"/>
        <end position="13"/>
    </location>
</feature>
<dbReference type="EMBL" id="QRBB01000001">
    <property type="protein sequence ID" value="RDS76228.1"/>
    <property type="molecule type" value="Genomic_DNA"/>
</dbReference>
<evidence type="ECO:0000313" key="3">
    <source>
        <dbReference type="Proteomes" id="UP000254101"/>
    </source>
</evidence>
<accession>A0A395LH37</accession>
<dbReference type="AlphaFoldDB" id="A0A395LH37"/>
<organism evidence="2 3">
    <name type="scientific">Alteriqipengyuania lutimaris</name>
    <dbReference type="NCBI Taxonomy" id="1538146"/>
    <lineage>
        <taxon>Bacteria</taxon>
        <taxon>Pseudomonadati</taxon>
        <taxon>Pseudomonadota</taxon>
        <taxon>Alphaproteobacteria</taxon>
        <taxon>Sphingomonadales</taxon>
        <taxon>Erythrobacteraceae</taxon>
        <taxon>Alteriqipengyuania</taxon>
    </lineage>
</organism>
<evidence type="ECO:0000313" key="2">
    <source>
        <dbReference type="EMBL" id="RDS76228.1"/>
    </source>
</evidence>
<name>A0A395LH37_9SPHN</name>
<evidence type="ECO:0000256" key="1">
    <source>
        <dbReference type="SAM" id="MobiDB-lite"/>
    </source>
</evidence>
<protein>
    <submittedName>
        <fullName evidence="2">Uncharacterized protein</fullName>
    </submittedName>
</protein>
<feature type="compositionally biased region" description="Basic and acidic residues" evidence="1">
    <location>
        <begin position="23"/>
        <end position="34"/>
    </location>
</feature>
<feature type="region of interest" description="Disordered" evidence="1">
    <location>
        <begin position="1"/>
        <end position="34"/>
    </location>
</feature>
<keyword evidence="3" id="KW-1185">Reference proteome</keyword>
<proteinExistence type="predicted"/>
<reference evidence="2 3" key="1">
    <citation type="submission" date="2018-07" db="EMBL/GenBank/DDBJ databases">
        <title>Erythrobacter nanhaiensis sp. nov., a novel member of the genus Erythrobacter isolated from the South China Sea.</title>
        <authorList>
            <person name="Chen X."/>
            <person name="Liu J."/>
        </authorList>
    </citation>
    <scope>NUCLEOTIDE SEQUENCE [LARGE SCALE GENOMIC DNA]</scope>
    <source>
        <strain evidence="2 3">S-5</strain>
    </source>
</reference>
<sequence>MQERVMDRSESSDANRAATARPGDAKPSDRHDNQFDLIKLYAERTRLLRKGRTLPQDGSTIIYGEALAEDTP</sequence>
<gene>
    <name evidence="2" type="ORF">DL238_00405</name>
</gene>
<dbReference type="Proteomes" id="UP000254101">
    <property type="component" value="Unassembled WGS sequence"/>
</dbReference>